<accession>A0A6J4TL03</accession>
<feature type="compositionally biased region" description="Basic and acidic residues" evidence="1">
    <location>
        <begin position="117"/>
        <end position="138"/>
    </location>
</feature>
<feature type="compositionally biased region" description="Gly residues" evidence="1">
    <location>
        <begin position="285"/>
        <end position="298"/>
    </location>
</feature>
<feature type="compositionally biased region" description="Gly residues" evidence="1">
    <location>
        <begin position="166"/>
        <end position="177"/>
    </location>
</feature>
<feature type="compositionally biased region" description="Gly residues" evidence="1">
    <location>
        <begin position="319"/>
        <end position="329"/>
    </location>
</feature>
<keyword evidence="2" id="KW-0808">Transferase</keyword>
<dbReference type="GO" id="GO:0004756">
    <property type="term" value="F:selenide, water dikinase activity"/>
    <property type="evidence" value="ECO:0007669"/>
    <property type="project" value="UniProtKB-EC"/>
</dbReference>
<feature type="region of interest" description="Disordered" evidence="1">
    <location>
        <begin position="1"/>
        <end position="355"/>
    </location>
</feature>
<feature type="compositionally biased region" description="Basic and acidic residues" evidence="1">
    <location>
        <begin position="245"/>
        <end position="256"/>
    </location>
</feature>
<feature type="compositionally biased region" description="Basic residues" evidence="1">
    <location>
        <begin position="342"/>
        <end position="355"/>
    </location>
</feature>
<evidence type="ECO:0000256" key="1">
    <source>
        <dbReference type="SAM" id="MobiDB-lite"/>
    </source>
</evidence>
<feature type="compositionally biased region" description="Basic residues" evidence="1">
    <location>
        <begin position="77"/>
        <end position="93"/>
    </location>
</feature>
<gene>
    <name evidence="2" type="ORF">AVDCRST_MAG73-434</name>
</gene>
<feature type="compositionally biased region" description="Basic and acidic residues" evidence="1">
    <location>
        <begin position="94"/>
        <end position="104"/>
    </location>
</feature>
<dbReference type="EC" id="2.7.9.3" evidence="2"/>
<dbReference type="EMBL" id="CADCWE010000027">
    <property type="protein sequence ID" value="CAA9525098.1"/>
    <property type="molecule type" value="Genomic_DNA"/>
</dbReference>
<feature type="compositionally biased region" description="Basic and acidic residues" evidence="1">
    <location>
        <begin position="308"/>
        <end position="317"/>
    </location>
</feature>
<dbReference type="AlphaFoldDB" id="A0A6J4TL03"/>
<feature type="compositionally biased region" description="Basic residues" evidence="1">
    <location>
        <begin position="224"/>
        <end position="238"/>
    </location>
</feature>
<feature type="compositionally biased region" description="Low complexity" evidence="1">
    <location>
        <begin position="270"/>
        <end position="284"/>
    </location>
</feature>
<feature type="compositionally biased region" description="Basic and acidic residues" evidence="1">
    <location>
        <begin position="182"/>
        <end position="193"/>
    </location>
</feature>
<protein>
    <submittedName>
        <fullName evidence="2">Selenide,water dikinase @ selenocysteine-containing</fullName>
        <ecNumber evidence="2">2.7.9.3</ecNumber>
    </submittedName>
</protein>
<feature type="non-terminal residue" evidence="2">
    <location>
        <position position="355"/>
    </location>
</feature>
<name>A0A6J4TL03_9BACT</name>
<keyword evidence="2" id="KW-0418">Kinase</keyword>
<feature type="compositionally biased region" description="Basic residues" evidence="1">
    <location>
        <begin position="257"/>
        <end position="266"/>
    </location>
</feature>
<evidence type="ECO:0000313" key="2">
    <source>
        <dbReference type="EMBL" id="CAA9525098.1"/>
    </source>
</evidence>
<organism evidence="2">
    <name type="scientific">uncultured Thermomicrobiales bacterium</name>
    <dbReference type="NCBI Taxonomy" id="1645740"/>
    <lineage>
        <taxon>Bacteria</taxon>
        <taxon>Pseudomonadati</taxon>
        <taxon>Thermomicrobiota</taxon>
        <taxon>Thermomicrobia</taxon>
        <taxon>Thermomicrobiales</taxon>
        <taxon>environmental samples</taxon>
    </lineage>
</organism>
<reference evidence="2" key="1">
    <citation type="submission" date="2020-02" db="EMBL/GenBank/DDBJ databases">
        <authorList>
            <person name="Meier V. D."/>
        </authorList>
    </citation>
    <scope>NUCLEOTIDE SEQUENCE</scope>
    <source>
        <strain evidence="2">AVDCRST_MAG73</strain>
    </source>
</reference>
<proteinExistence type="predicted"/>
<feature type="non-terminal residue" evidence="2">
    <location>
        <position position="1"/>
    </location>
</feature>
<sequence length="355" mass="38814">ANPRSDPVNHPGPRRRLSGQDGPWGLGAGAAPPVVRSTRCRCRSEFAGGSRHERRRGRLSPVAGAGDRPNAGFFRPDRRRPVHLRRDRRRQQHERRLRDGRRDAAGAQHRRLPRRPAGRDPDRDLGRRGEQGRRGGGDRRRRPHGHRPRAEVRPLRHRRRPPGPGADQGRGATGRPGGADQTARDRRDHHGAEAGRGAPRARRGGDPLDAGPQPGCRAGGAAGRRPRLHRHHRLRPARPRLGDGGQERRRLADRGRRGSVARRRPGVRGGRPIAGRRQAEPGPLLGAGGRPGTLGGRGVTRAGRVALRPRDVRRSADQRGGGAGGGVGRGVRARRGAVLDHRHGRGRRRRAGDPM</sequence>